<protein>
    <recommendedName>
        <fullName evidence="1">Methyltransferase type 11 domain-containing protein</fullName>
    </recommendedName>
</protein>
<reference evidence="2 3" key="1">
    <citation type="submission" date="2017-06" db="EMBL/GenBank/DDBJ databases">
        <title>Sequencing and comparative analysis of myxobacterial genomes.</title>
        <authorList>
            <person name="Rupp O."/>
            <person name="Goesmann A."/>
            <person name="Sogaard-Andersen L."/>
        </authorList>
    </citation>
    <scope>NUCLEOTIDE SEQUENCE [LARGE SCALE GENOMIC DNA]</scope>
    <source>
        <strain evidence="2 3">DSM 52655</strain>
    </source>
</reference>
<sequence length="267" mass="29499">MGTEWKRGMDLTAYNREAWNRQVAKGDRWTIPVGPEVIAAARRGEWSVVLTPCKPVPREWFGGLAGKDVLGLASAGGQQCPVFAAAGARVTVFDNSPAQLARDAEVAEREGLDIRLVEGDMRDLSAFADESFDLIFHPCSNCFASEIRPVWHEAFRVLRPGGVLLSGFSNPIVFLFDPELEKQGGPRLKYRMPYSDVASLTDEERRRYTDAGEPLCVAHSLEDQIGGQLDAGFLLTGFYEDKHTEGDRLSEYLSGFCATRALKPATR</sequence>
<accession>A0A250JAP2</accession>
<dbReference type="AlphaFoldDB" id="A0A250JAP2"/>
<dbReference type="InterPro" id="IPR029063">
    <property type="entry name" value="SAM-dependent_MTases_sf"/>
</dbReference>
<dbReference type="PANTHER" id="PTHR42912">
    <property type="entry name" value="METHYLTRANSFERASE"/>
    <property type="match status" value="1"/>
</dbReference>
<gene>
    <name evidence="2" type="ORF">CYFUS_005684</name>
</gene>
<organism evidence="2 3">
    <name type="scientific">Cystobacter fuscus</name>
    <dbReference type="NCBI Taxonomy" id="43"/>
    <lineage>
        <taxon>Bacteria</taxon>
        <taxon>Pseudomonadati</taxon>
        <taxon>Myxococcota</taxon>
        <taxon>Myxococcia</taxon>
        <taxon>Myxococcales</taxon>
        <taxon>Cystobacterineae</taxon>
        <taxon>Archangiaceae</taxon>
        <taxon>Cystobacter</taxon>
    </lineage>
</organism>
<dbReference type="Proteomes" id="UP000217257">
    <property type="component" value="Chromosome"/>
</dbReference>
<proteinExistence type="predicted"/>
<evidence type="ECO:0000313" key="3">
    <source>
        <dbReference type="Proteomes" id="UP000217257"/>
    </source>
</evidence>
<dbReference type="InterPro" id="IPR013216">
    <property type="entry name" value="Methyltransf_11"/>
</dbReference>
<dbReference type="Pfam" id="PF08241">
    <property type="entry name" value="Methyltransf_11"/>
    <property type="match status" value="1"/>
</dbReference>
<evidence type="ECO:0000313" key="2">
    <source>
        <dbReference type="EMBL" id="ATB40236.1"/>
    </source>
</evidence>
<dbReference type="EMBL" id="CP022098">
    <property type="protein sequence ID" value="ATB40236.1"/>
    <property type="molecule type" value="Genomic_DNA"/>
</dbReference>
<dbReference type="PANTHER" id="PTHR42912:SF6">
    <property type="entry name" value="METHYLTRANSFERASE TYPE 11 DOMAIN-CONTAINING PROTEIN"/>
    <property type="match status" value="1"/>
</dbReference>
<evidence type="ECO:0000259" key="1">
    <source>
        <dbReference type="Pfam" id="PF08241"/>
    </source>
</evidence>
<feature type="domain" description="Methyltransferase type 11" evidence="1">
    <location>
        <begin position="72"/>
        <end position="165"/>
    </location>
</feature>
<dbReference type="CDD" id="cd02440">
    <property type="entry name" value="AdoMet_MTases"/>
    <property type="match status" value="1"/>
</dbReference>
<dbReference type="SUPFAM" id="SSF53335">
    <property type="entry name" value="S-adenosyl-L-methionine-dependent methyltransferases"/>
    <property type="match status" value="1"/>
</dbReference>
<dbReference type="GO" id="GO:0008757">
    <property type="term" value="F:S-adenosylmethionine-dependent methyltransferase activity"/>
    <property type="evidence" value="ECO:0007669"/>
    <property type="project" value="InterPro"/>
</dbReference>
<name>A0A250JAP2_9BACT</name>
<dbReference type="KEGG" id="cfus:CYFUS_005684"/>
<dbReference type="InterPro" id="IPR050508">
    <property type="entry name" value="Methyltransf_Superfamily"/>
</dbReference>
<dbReference type="Gene3D" id="3.40.50.150">
    <property type="entry name" value="Vaccinia Virus protein VP39"/>
    <property type="match status" value="1"/>
</dbReference>